<keyword evidence="2" id="KW-1185">Reference proteome</keyword>
<dbReference type="GO" id="GO:0019867">
    <property type="term" value="C:outer membrane"/>
    <property type="evidence" value="ECO:0007669"/>
    <property type="project" value="InterPro"/>
</dbReference>
<evidence type="ECO:0000313" key="2">
    <source>
        <dbReference type="Proteomes" id="UP000199249"/>
    </source>
</evidence>
<accession>A0A1H3BQF1</accession>
<dbReference type="AlphaFoldDB" id="A0A1H3BQF1"/>
<reference evidence="2" key="1">
    <citation type="submission" date="2016-10" db="EMBL/GenBank/DDBJ databases">
        <authorList>
            <person name="Varghese N."/>
            <person name="Submissions S."/>
        </authorList>
    </citation>
    <scope>NUCLEOTIDE SEQUENCE [LARGE SCALE GENOMIC DNA]</scope>
    <source>
        <strain evidence="2">CGMCC 1.8975</strain>
    </source>
</reference>
<dbReference type="InterPro" id="IPR007485">
    <property type="entry name" value="LPS_assembly_LptE"/>
</dbReference>
<dbReference type="GO" id="GO:0043165">
    <property type="term" value="P:Gram-negative-bacterium-type cell outer membrane assembly"/>
    <property type="evidence" value="ECO:0007669"/>
    <property type="project" value="InterPro"/>
</dbReference>
<protein>
    <submittedName>
        <fullName evidence="1">Lipopolysaccharide-assembly</fullName>
    </submittedName>
</protein>
<dbReference type="Pfam" id="PF04390">
    <property type="entry name" value="LptE"/>
    <property type="match status" value="1"/>
</dbReference>
<name>A0A1H3BQF1_9BACT</name>
<dbReference type="EMBL" id="FNOV01000001">
    <property type="protein sequence ID" value="SDX44077.1"/>
    <property type="molecule type" value="Genomic_DNA"/>
</dbReference>
<organism evidence="1 2">
    <name type="scientific">Hymenobacter psychrophilus</name>
    <dbReference type="NCBI Taxonomy" id="651662"/>
    <lineage>
        <taxon>Bacteria</taxon>
        <taxon>Pseudomonadati</taxon>
        <taxon>Bacteroidota</taxon>
        <taxon>Cytophagia</taxon>
        <taxon>Cytophagales</taxon>
        <taxon>Hymenobacteraceae</taxon>
        <taxon>Hymenobacter</taxon>
    </lineage>
</organism>
<sequence>MTWNKHSFSKLLAVSCWLLAFCSDTARKLSANSSQFSTDAKKLSAISCQLIALFLLSGCSVYSFSGTNIDPTIKTISIATFANNASNGPSFLSQQFTENFKDYFQRNTSLKLVPRDGDLQFEGQILAYDFAPAAIQQANGVDQAGANQLTIQVRVKFTNSKDPKQDFEQTLQTTRSFPATRDIASVNSDQTALNELFRNLITDAFNKSVANW</sequence>
<gene>
    <name evidence="1" type="ORF">SAMN04488069_101380</name>
</gene>
<dbReference type="Proteomes" id="UP000199249">
    <property type="component" value="Unassembled WGS sequence"/>
</dbReference>
<proteinExistence type="predicted"/>
<evidence type="ECO:0000313" key="1">
    <source>
        <dbReference type="EMBL" id="SDX44077.1"/>
    </source>
</evidence>
<dbReference type="STRING" id="651662.SAMN04488069_101380"/>